<reference evidence="1" key="1">
    <citation type="submission" date="2023-06" db="EMBL/GenBank/DDBJ databases">
        <authorList>
            <person name="Kurt Z."/>
        </authorList>
    </citation>
    <scope>NUCLEOTIDE SEQUENCE</scope>
</reference>
<dbReference type="EMBL" id="CAXDID020000007">
    <property type="protein sequence ID" value="CAL5977084.1"/>
    <property type="molecule type" value="Genomic_DNA"/>
</dbReference>
<evidence type="ECO:0000313" key="5">
    <source>
        <dbReference type="Proteomes" id="UP001642409"/>
    </source>
</evidence>
<reference evidence="3 5" key="2">
    <citation type="submission" date="2024-07" db="EMBL/GenBank/DDBJ databases">
        <authorList>
            <person name="Akdeniz Z."/>
        </authorList>
    </citation>
    <scope>NUCLEOTIDE SEQUENCE [LARGE SCALE GENOMIC DNA]</scope>
</reference>
<organism evidence="1">
    <name type="scientific">Hexamita inflata</name>
    <dbReference type="NCBI Taxonomy" id="28002"/>
    <lineage>
        <taxon>Eukaryota</taxon>
        <taxon>Metamonada</taxon>
        <taxon>Diplomonadida</taxon>
        <taxon>Hexamitidae</taxon>
        <taxon>Hexamitinae</taxon>
        <taxon>Hexamita</taxon>
    </lineage>
</organism>
<dbReference type="EMBL" id="CAXDID020000007">
    <property type="protein sequence ID" value="CAL5977090.1"/>
    <property type="molecule type" value="Genomic_DNA"/>
</dbReference>
<proteinExistence type="predicted"/>
<keyword evidence="5" id="KW-1185">Reference proteome</keyword>
<evidence type="ECO:0000313" key="3">
    <source>
        <dbReference type="EMBL" id="CAL5977084.1"/>
    </source>
</evidence>
<evidence type="ECO:0000313" key="2">
    <source>
        <dbReference type="EMBL" id="CAI9962413.1"/>
    </source>
</evidence>
<dbReference type="EMBL" id="CATOUU010000952">
    <property type="protein sequence ID" value="CAI9962410.1"/>
    <property type="molecule type" value="Genomic_DNA"/>
</dbReference>
<dbReference type="EMBL" id="CATOUU010000952">
    <property type="protein sequence ID" value="CAI9962413.1"/>
    <property type="molecule type" value="Genomic_DNA"/>
</dbReference>
<protein>
    <submittedName>
        <fullName evidence="3">Hypothetical_protein</fullName>
    </submittedName>
</protein>
<dbReference type="AlphaFoldDB" id="A0AA86UL37"/>
<gene>
    <name evidence="3" type="ORF">HINF_LOCUS4139</name>
    <name evidence="4" type="ORF">HINF_LOCUS4142</name>
    <name evidence="1" type="ORF">HINF_LOCUS50055</name>
    <name evidence="2" type="ORF">HINF_LOCUS50058</name>
</gene>
<accession>A0AA86UL37</accession>
<evidence type="ECO:0000313" key="4">
    <source>
        <dbReference type="EMBL" id="CAL5977090.1"/>
    </source>
</evidence>
<comment type="caution">
    <text evidence="1">The sequence shown here is derived from an EMBL/GenBank/DDBJ whole genome shotgun (WGS) entry which is preliminary data.</text>
</comment>
<dbReference type="Proteomes" id="UP001642409">
    <property type="component" value="Unassembled WGS sequence"/>
</dbReference>
<name>A0AA86UL37_9EUKA</name>
<evidence type="ECO:0000313" key="1">
    <source>
        <dbReference type="EMBL" id="CAI9962410.1"/>
    </source>
</evidence>
<sequence>MMIIKKYYTQSMKQQLFYKQYLTISKLNTTQYTKSFYGRSLASRSHQELKWKHATQISYISYHIQDFKFGLQQSIQLHALDNMISKRFSSISFCKVTFLMFFKYILTVI</sequence>